<organism evidence="2 3">
    <name type="scientific">Laccaria amethystina LaAM-08-1</name>
    <dbReference type="NCBI Taxonomy" id="1095629"/>
    <lineage>
        <taxon>Eukaryota</taxon>
        <taxon>Fungi</taxon>
        <taxon>Dikarya</taxon>
        <taxon>Basidiomycota</taxon>
        <taxon>Agaricomycotina</taxon>
        <taxon>Agaricomycetes</taxon>
        <taxon>Agaricomycetidae</taxon>
        <taxon>Agaricales</taxon>
        <taxon>Agaricineae</taxon>
        <taxon>Hydnangiaceae</taxon>
        <taxon>Laccaria</taxon>
    </lineage>
</organism>
<name>A0A0C9WQL7_9AGAR</name>
<keyword evidence="3" id="KW-1185">Reference proteome</keyword>
<reference evidence="3" key="2">
    <citation type="submission" date="2015-01" db="EMBL/GenBank/DDBJ databases">
        <title>Evolutionary Origins and Diversification of the Mycorrhizal Mutualists.</title>
        <authorList>
            <consortium name="DOE Joint Genome Institute"/>
            <consortium name="Mycorrhizal Genomics Consortium"/>
            <person name="Kohler A."/>
            <person name="Kuo A."/>
            <person name="Nagy L.G."/>
            <person name="Floudas D."/>
            <person name="Copeland A."/>
            <person name="Barry K.W."/>
            <person name="Cichocki N."/>
            <person name="Veneault-Fourrey C."/>
            <person name="LaButti K."/>
            <person name="Lindquist E.A."/>
            <person name="Lipzen A."/>
            <person name="Lundell T."/>
            <person name="Morin E."/>
            <person name="Murat C."/>
            <person name="Riley R."/>
            <person name="Ohm R."/>
            <person name="Sun H."/>
            <person name="Tunlid A."/>
            <person name="Henrissat B."/>
            <person name="Grigoriev I.V."/>
            <person name="Hibbett D.S."/>
            <person name="Martin F."/>
        </authorList>
    </citation>
    <scope>NUCLEOTIDE SEQUENCE [LARGE SCALE GENOMIC DNA]</scope>
    <source>
        <strain evidence="3">LaAM-08-1</strain>
    </source>
</reference>
<reference evidence="2 3" key="1">
    <citation type="submission" date="2014-04" db="EMBL/GenBank/DDBJ databases">
        <authorList>
            <consortium name="DOE Joint Genome Institute"/>
            <person name="Kuo A."/>
            <person name="Kohler A."/>
            <person name="Nagy L.G."/>
            <person name="Floudas D."/>
            <person name="Copeland A."/>
            <person name="Barry K.W."/>
            <person name="Cichocki N."/>
            <person name="Veneault-Fourrey C."/>
            <person name="LaButti K."/>
            <person name="Lindquist E.A."/>
            <person name="Lipzen A."/>
            <person name="Lundell T."/>
            <person name="Morin E."/>
            <person name="Murat C."/>
            <person name="Sun H."/>
            <person name="Tunlid A."/>
            <person name="Henrissat B."/>
            <person name="Grigoriev I.V."/>
            <person name="Hibbett D.S."/>
            <person name="Martin F."/>
            <person name="Nordberg H.P."/>
            <person name="Cantor M.N."/>
            <person name="Hua S.X."/>
        </authorList>
    </citation>
    <scope>NUCLEOTIDE SEQUENCE [LARGE SCALE GENOMIC DNA]</scope>
    <source>
        <strain evidence="2 3">LaAM-08-1</strain>
    </source>
</reference>
<evidence type="ECO:0000313" key="3">
    <source>
        <dbReference type="Proteomes" id="UP000054477"/>
    </source>
</evidence>
<proteinExistence type="predicted"/>
<sequence>MTDTSPKKKQIDTQHEGEGRRRKVGYIGEKHKTLGGYTMRTETRYCVELDVGTGTMATGGNQSNGWVIMEMLNRGP</sequence>
<evidence type="ECO:0000256" key="1">
    <source>
        <dbReference type="SAM" id="MobiDB-lite"/>
    </source>
</evidence>
<evidence type="ECO:0000313" key="2">
    <source>
        <dbReference type="EMBL" id="KIK00640.1"/>
    </source>
</evidence>
<protein>
    <submittedName>
        <fullName evidence="2">Uncharacterized protein</fullName>
    </submittedName>
</protein>
<gene>
    <name evidence="2" type="ORF">K443DRAFT_679007</name>
</gene>
<dbReference type="AlphaFoldDB" id="A0A0C9WQL7"/>
<feature type="region of interest" description="Disordered" evidence="1">
    <location>
        <begin position="1"/>
        <end position="22"/>
    </location>
</feature>
<accession>A0A0C9WQL7</accession>
<dbReference type="HOGENOM" id="CLU_2654892_0_0_1"/>
<dbReference type="Proteomes" id="UP000054477">
    <property type="component" value="Unassembled WGS sequence"/>
</dbReference>
<dbReference type="EMBL" id="KN838621">
    <property type="protein sequence ID" value="KIK00640.1"/>
    <property type="molecule type" value="Genomic_DNA"/>
</dbReference>
<feature type="compositionally biased region" description="Basic and acidic residues" evidence="1">
    <location>
        <begin position="1"/>
        <end position="19"/>
    </location>
</feature>